<name>A0A2B7WL13_9EURO</name>
<feature type="compositionally biased region" description="Polar residues" evidence="1">
    <location>
        <begin position="179"/>
        <end position="189"/>
    </location>
</feature>
<feature type="compositionally biased region" description="Polar residues" evidence="1">
    <location>
        <begin position="139"/>
        <end position="160"/>
    </location>
</feature>
<dbReference type="OrthoDB" id="3527137at2759"/>
<protein>
    <submittedName>
        <fullName evidence="2">Uncharacterized protein</fullName>
    </submittedName>
</protein>
<dbReference type="Proteomes" id="UP000224080">
    <property type="component" value="Unassembled WGS sequence"/>
</dbReference>
<dbReference type="EMBL" id="PDNC01000146">
    <property type="protein sequence ID" value="PGG97334.1"/>
    <property type="molecule type" value="Genomic_DNA"/>
</dbReference>
<dbReference type="STRING" id="2060905.A0A2B7WL13"/>
<accession>A0A2B7WL13</accession>
<evidence type="ECO:0000256" key="1">
    <source>
        <dbReference type="SAM" id="MobiDB-lite"/>
    </source>
</evidence>
<comment type="caution">
    <text evidence="2">The sequence shown here is derived from an EMBL/GenBank/DDBJ whole genome shotgun (WGS) entry which is preliminary data.</text>
</comment>
<evidence type="ECO:0000313" key="3">
    <source>
        <dbReference type="Proteomes" id="UP000224080"/>
    </source>
</evidence>
<keyword evidence="3" id="KW-1185">Reference proteome</keyword>
<feature type="compositionally biased region" description="Basic and acidic residues" evidence="1">
    <location>
        <begin position="124"/>
        <end position="138"/>
    </location>
</feature>
<sequence length="231" mass="24809">MSFDPAHLTPASGKEALLALPVQLIRAVGHEPNANTNHWRFYDVPSTVLPGGSKGYVVISRLPSAASGSAIKIFDPAVRQQLTVADVVTNPQEVTAAKAGLQKLWPEGAPLALDQGAYYQSREEDLRLQGSEHSRTDDGSVQTHNSKSNNVSLYPPSNGSGLEPRDSLGSEVSALPIPANTSNRSTSLESYDKPNTFPPSEVDGMPPSREITFPVDLEDLFTGGRKPYTGW</sequence>
<organism evidence="2 3">
    <name type="scientific">Blastomyces parvus</name>
    <dbReference type="NCBI Taxonomy" id="2060905"/>
    <lineage>
        <taxon>Eukaryota</taxon>
        <taxon>Fungi</taxon>
        <taxon>Dikarya</taxon>
        <taxon>Ascomycota</taxon>
        <taxon>Pezizomycotina</taxon>
        <taxon>Eurotiomycetes</taxon>
        <taxon>Eurotiomycetidae</taxon>
        <taxon>Onygenales</taxon>
        <taxon>Ajellomycetaceae</taxon>
        <taxon>Blastomyces</taxon>
    </lineage>
</organism>
<gene>
    <name evidence="2" type="ORF">GX51_07368</name>
</gene>
<proteinExistence type="predicted"/>
<dbReference type="AlphaFoldDB" id="A0A2B7WL13"/>
<reference evidence="2 3" key="1">
    <citation type="submission" date="2017-10" db="EMBL/GenBank/DDBJ databases">
        <title>Comparative genomics in systemic dimorphic fungi from Ajellomycetaceae.</title>
        <authorList>
            <person name="Munoz J.F."/>
            <person name="Mcewen J.G."/>
            <person name="Clay O.K."/>
            <person name="Cuomo C.A."/>
        </authorList>
    </citation>
    <scope>NUCLEOTIDE SEQUENCE [LARGE SCALE GENOMIC DNA]</scope>
    <source>
        <strain evidence="2 3">UAMH130</strain>
    </source>
</reference>
<feature type="region of interest" description="Disordered" evidence="1">
    <location>
        <begin position="124"/>
        <end position="208"/>
    </location>
</feature>
<evidence type="ECO:0000313" key="2">
    <source>
        <dbReference type="EMBL" id="PGG97334.1"/>
    </source>
</evidence>